<dbReference type="RefSeq" id="WP_107683995.1">
    <property type="nucleotide sequence ID" value="NZ_PZKL01000037.1"/>
</dbReference>
<dbReference type="EMBL" id="PZKL01000037">
    <property type="protein sequence ID" value="PTH80112.1"/>
    <property type="molecule type" value="Genomic_DNA"/>
</dbReference>
<evidence type="ECO:0000313" key="2">
    <source>
        <dbReference type="Proteomes" id="UP000241986"/>
    </source>
</evidence>
<organism evidence="1 2">
    <name type="scientific">Aeromonas veronii</name>
    <dbReference type="NCBI Taxonomy" id="654"/>
    <lineage>
        <taxon>Bacteria</taxon>
        <taxon>Pseudomonadati</taxon>
        <taxon>Pseudomonadota</taxon>
        <taxon>Gammaproteobacteria</taxon>
        <taxon>Aeromonadales</taxon>
        <taxon>Aeromonadaceae</taxon>
        <taxon>Aeromonas</taxon>
    </lineage>
</organism>
<sequence>MPLTMSDIITINVSESTIQKAKEIREERDKKYGNIFPEEESDMRWVGEIGEIVTNSLLSHISKEHTNWILDDVTSRGDFSFFNLEIDVKTVKRRVPIRPWYKAQISQSHAEKNVDYLLFTCYEYPVKKLHILGAMSKNEFLSKSEHFKEGDFVHKDYQIRKGHEIYAVTISEMTPVMEFIRKIVNEYIDKVA</sequence>
<accession>A0A2T4MZZ1</accession>
<name>A0A2T4MZZ1_AERVE</name>
<proteinExistence type="predicted"/>
<dbReference type="AlphaFoldDB" id="A0A2T4MZZ1"/>
<comment type="caution">
    <text evidence="1">The sequence shown here is derived from an EMBL/GenBank/DDBJ whole genome shotgun (WGS) entry which is preliminary data.</text>
</comment>
<reference evidence="1 2" key="1">
    <citation type="submission" date="2018-03" db="EMBL/GenBank/DDBJ databases">
        <title>Aeromonas veronii whole genome sequencing and analysis.</title>
        <authorList>
            <person name="Xie H."/>
            <person name="Liu T."/>
            <person name="Wang K."/>
        </authorList>
    </citation>
    <scope>NUCLEOTIDE SEQUENCE [LARGE SCALE GENOMIC DNA]</scope>
    <source>
        <strain evidence="1 2">XH.VA.1</strain>
    </source>
</reference>
<gene>
    <name evidence="1" type="ORF">DAA48_16240</name>
</gene>
<protein>
    <recommendedName>
        <fullName evidence="3">Restriction endonuclease</fullName>
    </recommendedName>
</protein>
<dbReference type="Proteomes" id="UP000241986">
    <property type="component" value="Unassembled WGS sequence"/>
</dbReference>
<evidence type="ECO:0000313" key="1">
    <source>
        <dbReference type="EMBL" id="PTH80112.1"/>
    </source>
</evidence>
<evidence type="ECO:0008006" key="3">
    <source>
        <dbReference type="Google" id="ProtNLM"/>
    </source>
</evidence>